<dbReference type="SMART" id="SM00408">
    <property type="entry name" value="IGc2"/>
    <property type="match status" value="3"/>
</dbReference>
<accession>A0A9W9ZN97</accession>
<evidence type="ECO:0000259" key="9">
    <source>
        <dbReference type="PROSITE" id="PS50923"/>
    </source>
</evidence>
<feature type="domain" description="Sushi" evidence="9">
    <location>
        <begin position="440"/>
        <end position="495"/>
    </location>
</feature>
<keyword evidence="2" id="KW-0677">Repeat</keyword>
<organism evidence="10 11">
    <name type="scientific">Desmophyllum pertusum</name>
    <dbReference type="NCBI Taxonomy" id="174260"/>
    <lineage>
        <taxon>Eukaryota</taxon>
        <taxon>Metazoa</taxon>
        <taxon>Cnidaria</taxon>
        <taxon>Anthozoa</taxon>
        <taxon>Hexacorallia</taxon>
        <taxon>Scleractinia</taxon>
        <taxon>Caryophylliina</taxon>
        <taxon>Caryophylliidae</taxon>
        <taxon>Desmophyllum</taxon>
    </lineage>
</organism>
<evidence type="ECO:0000256" key="3">
    <source>
        <dbReference type="ARBA" id="ARBA00023157"/>
    </source>
</evidence>
<dbReference type="SMART" id="SM00032">
    <property type="entry name" value="CCP"/>
    <property type="match status" value="2"/>
</dbReference>
<feature type="compositionally biased region" description="Basic residues" evidence="6">
    <location>
        <begin position="127"/>
        <end position="136"/>
    </location>
</feature>
<dbReference type="InterPro" id="IPR035976">
    <property type="entry name" value="Sushi/SCR/CCP_sf"/>
</dbReference>
<feature type="domain" description="Sushi" evidence="9">
    <location>
        <begin position="497"/>
        <end position="554"/>
    </location>
</feature>
<dbReference type="InterPro" id="IPR036179">
    <property type="entry name" value="Ig-like_dom_sf"/>
</dbReference>
<dbReference type="InterPro" id="IPR013783">
    <property type="entry name" value="Ig-like_fold"/>
</dbReference>
<keyword evidence="11" id="KW-1185">Reference proteome</keyword>
<keyword evidence="7" id="KW-1133">Transmembrane helix</keyword>
<proteinExistence type="predicted"/>
<reference evidence="10" key="1">
    <citation type="submission" date="2023-01" db="EMBL/GenBank/DDBJ databases">
        <title>Genome assembly of the deep-sea coral Lophelia pertusa.</title>
        <authorList>
            <person name="Herrera S."/>
            <person name="Cordes E."/>
        </authorList>
    </citation>
    <scope>NUCLEOTIDE SEQUENCE</scope>
    <source>
        <strain evidence="10">USNM1676648</strain>
        <tissue evidence="10">Polyp</tissue>
    </source>
</reference>
<name>A0A9W9ZN97_9CNID</name>
<dbReference type="PROSITE" id="PS50923">
    <property type="entry name" value="SUSHI"/>
    <property type="match status" value="2"/>
</dbReference>
<keyword evidence="5" id="KW-0768">Sushi</keyword>
<feature type="domain" description="Ig-like" evidence="8">
    <location>
        <begin position="168"/>
        <end position="254"/>
    </location>
</feature>
<dbReference type="OrthoDB" id="5974010at2759"/>
<dbReference type="CDD" id="cd00033">
    <property type="entry name" value="CCP"/>
    <property type="match status" value="2"/>
</dbReference>
<feature type="disulfide bond" evidence="5">
    <location>
        <begin position="468"/>
        <end position="495"/>
    </location>
</feature>
<keyword evidence="1" id="KW-0732">Signal</keyword>
<protein>
    <submittedName>
        <fullName evidence="10">Uncharacterized protein</fullName>
    </submittedName>
</protein>
<keyword evidence="4" id="KW-0393">Immunoglobulin domain</keyword>
<evidence type="ECO:0000313" key="10">
    <source>
        <dbReference type="EMBL" id="KAJ7384826.1"/>
    </source>
</evidence>
<evidence type="ECO:0000256" key="7">
    <source>
        <dbReference type="SAM" id="Phobius"/>
    </source>
</evidence>
<dbReference type="InterPro" id="IPR000436">
    <property type="entry name" value="Sushi_SCR_CCP_dom"/>
</dbReference>
<feature type="disulfide bond" evidence="5">
    <location>
        <begin position="525"/>
        <end position="552"/>
    </location>
</feature>
<dbReference type="PANTHER" id="PTHR12231">
    <property type="entry name" value="CTX-RELATED TYPE I TRANSMEMBRANE PROTEIN"/>
    <property type="match status" value="1"/>
</dbReference>
<comment type="caution">
    <text evidence="10">The sequence shown here is derived from an EMBL/GenBank/DDBJ whole genome shotgun (WGS) entry which is preliminary data.</text>
</comment>
<feature type="region of interest" description="Disordered" evidence="6">
    <location>
        <begin position="48"/>
        <end position="69"/>
    </location>
</feature>
<evidence type="ECO:0000256" key="2">
    <source>
        <dbReference type="ARBA" id="ARBA00022737"/>
    </source>
</evidence>
<sequence>METVKTRGNSFLTIAVVVNILFSLISIGYLIVKVRVLEEQVIQLQSDSPNHTEARGNEGAHLTHRSERSVESLGGSKSCTSCHSACVQLFGLGASAKVTTKISNGTDQDVVCVRGTGRSPGAPWSPRVHRKDRKKGPPGERGSQGQKGRPGKAFAGNTSKLIEDIDVPRINKRPPTSFTTKEGNNVSLPCYSEGFPKPETTWYKNGQKLDSRNYNPVTGVLTFSSIQFGDRGLYKCEARNFLGFESATVKIIVEVPPRFVQMPETYHMGYETWETTLSCKIFAYPPPKMAWNRSFRSLPVGRHVVAGKDLVIKNTRREDKGPFMCRGDNHLGHAYALIVLVVNPVLPPVITIAPPSVVTVTKVYQTVTLQCAARGSPIPSLEWSKDGLVVSTNTTSKSADEVTGELVISRFGPSDQGVYKCFFKNYENGTAEIATTAELVGCGDPGVPVYGYKIGDNYWAEEMVTFACDAGYHLEGPTNRLCLENGNWSNVVPTCHRLCNEPAPLENGYRIGSEFWDGKNVTYKCNKGYRLRGPLVRICKEIGNWTEEEPICEGPEFEPSEILLNKTEYWEVLKGWLDPVSSLPSKWKLCYRATDHGWSSMRSPYISCE</sequence>
<dbReference type="InterPro" id="IPR007110">
    <property type="entry name" value="Ig-like_dom"/>
</dbReference>
<dbReference type="PROSITE" id="PS50835">
    <property type="entry name" value="IG_LIKE"/>
    <property type="match status" value="3"/>
</dbReference>
<keyword evidence="7" id="KW-0472">Membrane</keyword>
<dbReference type="PANTHER" id="PTHR12231:SF253">
    <property type="entry name" value="DPR-INTERACTING PROTEIN ETA, ISOFORM B-RELATED"/>
    <property type="match status" value="1"/>
</dbReference>
<dbReference type="SUPFAM" id="SSF48726">
    <property type="entry name" value="Immunoglobulin"/>
    <property type="match status" value="3"/>
</dbReference>
<evidence type="ECO:0000313" key="11">
    <source>
        <dbReference type="Proteomes" id="UP001163046"/>
    </source>
</evidence>
<dbReference type="InterPro" id="IPR003598">
    <property type="entry name" value="Ig_sub2"/>
</dbReference>
<feature type="transmembrane region" description="Helical" evidence="7">
    <location>
        <begin position="12"/>
        <end position="32"/>
    </location>
</feature>
<dbReference type="InterPro" id="IPR013098">
    <property type="entry name" value="Ig_I-set"/>
</dbReference>
<feature type="domain" description="Ig-like" evidence="8">
    <location>
        <begin position="348"/>
        <end position="440"/>
    </location>
</feature>
<dbReference type="Gene3D" id="2.10.70.10">
    <property type="entry name" value="Complement Module, domain 1"/>
    <property type="match status" value="2"/>
</dbReference>
<keyword evidence="7" id="KW-0812">Transmembrane</keyword>
<dbReference type="SUPFAM" id="SSF57535">
    <property type="entry name" value="Complement control module/SCR domain"/>
    <property type="match status" value="2"/>
</dbReference>
<dbReference type="AlphaFoldDB" id="A0A9W9ZN97"/>
<evidence type="ECO:0000256" key="5">
    <source>
        <dbReference type="PROSITE-ProRule" id="PRU00302"/>
    </source>
</evidence>
<feature type="region of interest" description="Disordered" evidence="6">
    <location>
        <begin position="112"/>
        <end position="158"/>
    </location>
</feature>
<dbReference type="SMART" id="SM00409">
    <property type="entry name" value="IG"/>
    <property type="match status" value="3"/>
</dbReference>
<dbReference type="Pfam" id="PF07679">
    <property type="entry name" value="I-set"/>
    <property type="match status" value="1"/>
</dbReference>
<dbReference type="Proteomes" id="UP001163046">
    <property type="component" value="Unassembled WGS sequence"/>
</dbReference>
<dbReference type="InterPro" id="IPR003599">
    <property type="entry name" value="Ig_sub"/>
</dbReference>
<dbReference type="Pfam" id="PF00084">
    <property type="entry name" value="Sushi"/>
    <property type="match status" value="2"/>
</dbReference>
<dbReference type="InterPro" id="IPR051170">
    <property type="entry name" value="Neural/epithelial_adhesion"/>
</dbReference>
<evidence type="ECO:0000256" key="1">
    <source>
        <dbReference type="ARBA" id="ARBA00022729"/>
    </source>
</evidence>
<comment type="caution">
    <text evidence="5">Lacks conserved residue(s) required for the propagation of feature annotation.</text>
</comment>
<dbReference type="Pfam" id="PF13927">
    <property type="entry name" value="Ig_3"/>
    <property type="match status" value="2"/>
</dbReference>
<dbReference type="EMBL" id="MU825884">
    <property type="protein sequence ID" value="KAJ7384826.1"/>
    <property type="molecule type" value="Genomic_DNA"/>
</dbReference>
<dbReference type="Gene3D" id="2.60.40.10">
    <property type="entry name" value="Immunoglobulins"/>
    <property type="match status" value="3"/>
</dbReference>
<dbReference type="FunFam" id="2.60.40.10:FF:000032">
    <property type="entry name" value="palladin isoform X1"/>
    <property type="match status" value="1"/>
</dbReference>
<keyword evidence="3 5" id="KW-1015">Disulfide bond</keyword>
<feature type="domain" description="Ig-like" evidence="8">
    <location>
        <begin position="257"/>
        <end position="326"/>
    </location>
</feature>
<evidence type="ECO:0000256" key="6">
    <source>
        <dbReference type="SAM" id="MobiDB-lite"/>
    </source>
</evidence>
<gene>
    <name evidence="10" type="ORF">OS493_019503</name>
</gene>
<evidence type="ECO:0000256" key="4">
    <source>
        <dbReference type="ARBA" id="ARBA00023319"/>
    </source>
</evidence>
<evidence type="ECO:0000259" key="8">
    <source>
        <dbReference type="PROSITE" id="PS50835"/>
    </source>
</evidence>